<evidence type="ECO:0000256" key="1">
    <source>
        <dbReference type="SAM" id="MobiDB-lite"/>
    </source>
</evidence>
<keyword evidence="3" id="KW-1185">Reference proteome</keyword>
<evidence type="ECO:0000313" key="2">
    <source>
        <dbReference type="EMBL" id="UVF20615.1"/>
    </source>
</evidence>
<proteinExistence type="predicted"/>
<organism evidence="2 3">
    <name type="scientific">Microvirga terrae</name>
    <dbReference type="NCBI Taxonomy" id="2740529"/>
    <lineage>
        <taxon>Bacteria</taxon>
        <taxon>Pseudomonadati</taxon>
        <taxon>Pseudomonadota</taxon>
        <taxon>Alphaproteobacteria</taxon>
        <taxon>Hyphomicrobiales</taxon>
        <taxon>Methylobacteriaceae</taxon>
        <taxon>Microvirga</taxon>
    </lineage>
</organism>
<protein>
    <submittedName>
        <fullName evidence="2">Uncharacterized protein</fullName>
    </submittedName>
</protein>
<evidence type="ECO:0000313" key="3">
    <source>
        <dbReference type="Proteomes" id="UP001017257"/>
    </source>
</evidence>
<feature type="region of interest" description="Disordered" evidence="1">
    <location>
        <begin position="1"/>
        <end position="41"/>
    </location>
</feature>
<accession>A0ABY5RTM6</accession>
<dbReference type="Proteomes" id="UP001017257">
    <property type="component" value="Chromosome"/>
</dbReference>
<dbReference type="RefSeq" id="WP_256439513.1">
    <property type="nucleotide sequence ID" value="NZ_CP102845.1"/>
</dbReference>
<dbReference type="EMBL" id="CP102845">
    <property type="protein sequence ID" value="UVF20615.1"/>
    <property type="molecule type" value="Genomic_DNA"/>
</dbReference>
<sequence length="41" mass="4439">MDRTLTPHGATHRGFGRMPDDGLDDTSGLNDLDLGRIGRNS</sequence>
<gene>
    <name evidence="2" type="ORF">HPT29_005650</name>
</gene>
<name>A0ABY5RTM6_9HYPH</name>
<reference evidence="2" key="1">
    <citation type="submission" date="2022-08" db="EMBL/GenBank/DDBJ databases">
        <title>Microvirga terrae sp. nov., isolated from soil.</title>
        <authorList>
            <person name="Kim K.H."/>
            <person name="Seo Y.L."/>
            <person name="Kim J.M."/>
            <person name="Lee J.K."/>
            <person name="Han D.M."/>
            <person name="Jeon C.O."/>
        </authorList>
    </citation>
    <scope>NUCLEOTIDE SEQUENCE</scope>
    <source>
        <strain evidence="2">R24</strain>
    </source>
</reference>